<dbReference type="Pfam" id="PF03374">
    <property type="entry name" value="ANT"/>
    <property type="match status" value="1"/>
</dbReference>
<dbReference type="InterPro" id="IPR005039">
    <property type="entry name" value="Ant_C"/>
</dbReference>
<sequence>MTSIVPFDFKGNPVRVIEIQGEPWFVGKDVAQALGYSNPRDALGRHCKRAQNVGESGNATPLDLDPQTTIIPESDVYRLIIKSKLPEAERFEVLVMEEILPSIRKTGSYGAPAALDFSDPNVVLGVIGHLKEEAETAKAKVIELKPKAEGYDHLMNADGLYGLQNAARALGARPNLFTRWLKQAYLFYQGGALVPRVQYTQRGLFEVKTTIVEDKARPRAFITPKGLDYFRNKLPADLLIGGAA</sequence>
<dbReference type="PANTHER" id="PTHR36180">
    <property type="entry name" value="DNA-BINDING PROTEIN-RELATED-RELATED"/>
    <property type="match status" value="1"/>
</dbReference>
<dbReference type="PANTHER" id="PTHR36180:SF2">
    <property type="entry name" value="BRO FAMILY PROTEIN"/>
    <property type="match status" value="1"/>
</dbReference>
<dbReference type="Pfam" id="PF02498">
    <property type="entry name" value="Bro-N"/>
    <property type="match status" value="1"/>
</dbReference>
<accession>A0ABQ0ALH2</accession>
<protein>
    <recommendedName>
        <fullName evidence="1">Bro-N domain-containing protein</fullName>
    </recommendedName>
</protein>
<name>A0ABQ0ALH2_9RHOB</name>
<gene>
    <name evidence="2" type="ORF">NBRC116598_21440</name>
</gene>
<evidence type="ECO:0000259" key="1">
    <source>
        <dbReference type="PROSITE" id="PS51750"/>
    </source>
</evidence>
<keyword evidence="3" id="KW-1185">Reference proteome</keyword>
<reference evidence="2 3" key="1">
    <citation type="submission" date="2024-04" db="EMBL/GenBank/DDBJ databases">
        <title>Draft genome sequence of Pseudophaeobacter arcticus NBRC 116598.</title>
        <authorList>
            <person name="Miyakawa T."/>
            <person name="Kusuya Y."/>
            <person name="Miura T."/>
        </authorList>
    </citation>
    <scope>NUCLEOTIDE SEQUENCE [LARGE SCALE GENOMIC DNA]</scope>
    <source>
        <strain evidence="2 3">SU-CL00105</strain>
    </source>
</reference>
<feature type="domain" description="Bro-N" evidence="1">
    <location>
        <begin position="1"/>
        <end position="107"/>
    </location>
</feature>
<dbReference type="PROSITE" id="PS51750">
    <property type="entry name" value="BRO_N"/>
    <property type="match status" value="1"/>
</dbReference>
<dbReference type="Proteomes" id="UP001441944">
    <property type="component" value="Unassembled WGS sequence"/>
</dbReference>
<dbReference type="InterPro" id="IPR003497">
    <property type="entry name" value="BRO_N_domain"/>
</dbReference>
<evidence type="ECO:0000313" key="3">
    <source>
        <dbReference type="Proteomes" id="UP001441944"/>
    </source>
</evidence>
<dbReference type="SMART" id="SM01040">
    <property type="entry name" value="Bro-N"/>
    <property type="match status" value="1"/>
</dbReference>
<comment type="caution">
    <text evidence="2">The sequence shown here is derived from an EMBL/GenBank/DDBJ whole genome shotgun (WGS) entry which is preliminary data.</text>
</comment>
<organism evidence="2 3">
    <name type="scientific">Pseudophaeobacter arcticus</name>
    <dbReference type="NCBI Taxonomy" id="385492"/>
    <lineage>
        <taxon>Bacteria</taxon>
        <taxon>Pseudomonadati</taxon>
        <taxon>Pseudomonadota</taxon>
        <taxon>Alphaproteobacteria</taxon>
        <taxon>Rhodobacterales</taxon>
        <taxon>Paracoccaceae</taxon>
        <taxon>Pseudophaeobacter</taxon>
    </lineage>
</organism>
<dbReference type="EMBL" id="BAABWU010000007">
    <property type="protein sequence ID" value="GAA6196700.1"/>
    <property type="molecule type" value="Genomic_DNA"/>
</dbReference>
<dbReference type="RefSeq" id="WP_353399817.1">
    <property type="nucleotide sequence ID" value="NZ_BAABWU010000007.1"/>
</dbReference>
<proteinExistence type="predicted"/>
<evidence type="ECO:0000313" key="2">
    <source>
        <dbReference type="EMBL" id="GAA6196700.1"/>
    </source>
</evidence>